<protein>
    <submittedName>
        <fullName evidence="2">Enoyl-CoA hydratase</fullName>
    </submittedName>
</protein>
<dbReference type="CDD" id="cd06558">
    <property type="entry name" value="crotonase-like"/>
    <property type="match status" value="1"/>
</dbReference>
<dbReference type="EMBL" id="CP025614">
    <property type="protein sequence ID" value="AUN33810.1"/>
    <property type="molecule type" value="Genomic_DNA"/>
</dbReference>
<accession>A0A2K9NL65</accession>
<dbReference type="Proteomes" id="UP000234752">
    <property type="component" value="Plasmid unnamed2"/>
</dbReference>
<dbReference type="PROSITE" id="PS00166">
    <property type="entry name" value="ENOYL_COA_HYDRATASE"/>
    <property type="match status" value="1"/>
</dbReference>
<dbReference type="AlphaFoldDB" id="A0A2K9NL65"/>
<dbReference type="RefSeq" id="WP_102115313.1">
    <property type="nucleotide sequence ID" value="NZ_BMGN01000009.1"/>
</dbReference>
<evidence type="ECO:0000313" key="3">
    <source>
        <dbReference type="Proteomes" id="UP000234752"/>
    </source>
</evidence>
<keyword evidence="3" id="KW-1185">Reference proteome</keyword>
<gene>
    <name evidence="2" type="ORF">C0V82_25735</name>
</gene>
<dbReference type="KEGG" id="ncb:C0V82_25735"/>
<dbReference type="InterPro" id="IPR001753">
    <property type="entry name" value="Enoyl-CoA_hydra/iso"/>
</dbReference>
<organism evidence="2 3">
    <name type="scientific">Niveispirillum cyanobacteriorum</name>
    <dbReference type="NCBI Taxonomy" id="1612173"/>
    <lineage>
        <taxon>Bacteria</taxon>
        <taxon>Pseudomonadati</taxon>
        <taxon>Pseudomonadota</taxon>
        <taxon>Alphaproteobacteria</taxon>
        <taxon>Rhodospirillales</taxon>
        <taxon>Azospirillaceae</taxon>
        <taxon>Niveispirillum</taxon>
    </lineage>
</organism>
<reference evidence="2 3" key="1">
    <citation type="submission" date="2017-12" db="EMBL/GenBank/DDBJ databases">
        <title>Genomes of bacteria within cyanobacterial aggregates.</title>
        <authorList>
            <person name="Cai H."/>
        </authorList>
    </citation>
    <scope>NUCLEOTIDE SEQUENCE [LARGE SCALE GENOMIC DNA]</scope>
    <source>
        <strain evidence="2 3">TH16</strain>
        <plasmid evidence="2 3">unnamed2</plasmid>
    </source>
</reference>
<evidence type="ECO:0000256" key="1">
    <source>
        <dbReference type="RuleBase" id="RU003707"/>
    </source>
</evidence>
<proteinExistence type="inferred from homology"/>
<evidence type="ECO:0000313" key="2">
    <source>
        <dbReference type="EMBL" id="AUN33810.1"/>
    </source>
</evidence>
<dbReference type="SUPFAM" id="SSF52096">
    <property type="entry name" value="ClpP/crotonase"/>
    <property type="match status" value="1"/>
</dbReference>
<dbReference type="Gene3D" id="3.90.226.10">
    <property type="entry name" value="2-enoyl-CoA Hydratase, Chain A, domain 1"/>
    <property type="match status" value="1"/>
</dbReference>
<dbReference type="OrthoDB" id="9781757at2"/>
<dbReference type="GO" id="GO:0003824">
    <property type="term" value="F:catalytic activity"/>
    <property type="evidence" value="ECO:0007669"/>
    <property type="project" value="InterPro"/>
</dbReference>
<dbReference type="Pfam" id="PF00378">
    <property type="entry name" value="ECH_1"/>
    <property type="match status" value="1"/>
</dbReference>
<name>A0A2K9NL65_9PROT</name>
<dbReference type="PANTHER" id="PTHR43459">
    <property type="entry name" value="ENOYL-COA HYDRATASE"/>
    <property type="match status" value="1"/>
</dbReference>
<keyword evidence="2" id="KW-0614">Plasmid</keyword>
<sequence>MAGLVGVEREGDVAILRLMLPAKRNALVPELVADLSAALDALSADRSVRALVLTGDGGAFCAGGDLGAMDGADPLGVTAMMRACQGIVRRLVALPLPVVAAVEGAAFGAGFSIALACDLVVVGPGSRFCAAFGKVGLMPDLGLLWSLPQRVPMGRVREILMLCPTISGADAVAERIADVLAPEGEVLSTALSRAALLAEAAPGAVAAVKSALAAWPQGLDDVLRAEEAGQAMLIATQDHAAARAAFFARQPVRFAGR</sequence>
<dbReference type="InterPro" id="IPR018376">
    <property type="entry name" value="Enoyl-CoA_hyd/isom_CS"/>
</dbReference>
<dbReference type="InterPro" id="IPR029045">
    <property type="entry name" value="ClpP/crotonase-like_dom_sf"/>
</dbReference>
<dbReference type="PANTHER" id="PTHR43459:SF1">
    <property type="entry name" value="EG:BACN32G11.4 PROTEIN"/>
    <property type="match status" value="1"/>
</dbReference>
<comment type="similarity">
    <text evidence="1">Belongs to the enoyl-CoA hydratase/isomerase family.</text>
</comment>
<geneLocation type="plasmid" evidence="2 3">
    <name>unnamed2</name>
</geneLocation>